<name>A0A9Q3H4G7_9BASI</name>
<reference evidence="1" key="1">
    <citation type="submission" date="2021-03" db="EMBL/GenBank/DDBJ databases">
        <title>Draft genome sequence of rust myrtle Austropuccinia psidii MF-1, a brazilian biotype.</title>
        <authorList>
            <person name="Quecine M.C."/>
            <person name="Pachon D.M.R."/>
            <person name="Bonatelli M.L."/>
            <person name="Correr F.H."/>
            <person name="Franceschini L.M."/>
            <person name="Leite T.F."/>
            <person name="Margarido G.R.A."/>
            <person name="Almeida C.A."/>
            <person name="Ferrarezi J.A."/>
            <person name="Labate C.A."/>
        </authorList>
    </citation>
    <scope>NUCLEOTIDE SEQUENCE</scope>
    <source>
        <strain evidence="1">MF-1</strain>
    </source>
</reference>
<dbReference type="EMBL" id="AVOT02010170">
    <property type="protein sequence ID" value="MBW0489624.1"/>
    <property type="molecule type" value="Genomic_DNA"/>
</dbReference>
<comment type="caution">
    <text evidence="1">The sequence shown here is derived from an EMBL/GenBank/DDBJ whole genome shotgun (WGS) entry which is preliminary data.</text>
</comment>
<proteinExistence type="predicted"/>
<keyword evidence="2" id="KW-1185">Reference proteome</keyword>
<accession>A0A9Q3H4G7</accession>
<dbReference type="AlphaFoldDB" id="A0A9Q3H4G7"/>
<dbReference type="Proteomes" id="UP000765509">
    <property type="component" value="Unassembled WGS sequence"/>
</dbReference>
<protein>
    <submittedName>
        <fullName evidence="1">Uncharacterized protein</fullName>
    </submittedName>
</protein>
<evidence type="ECO:0000313" key="1">
    <source>
        <dbReference type="EMBL" id="MBW0489624.1"/>
    </source>
</evidence>
<gene>
    <name evidence="1" type="ORF">O181_029339</name>
</gene>
<evidence type="ECO:0000313" key="2">
    <source>
        <dbReference type="Proteomes" id="UP000765509"/>
    </source>
</evidence>
<organism evidence="1 2">
    <name type="scientific">Austropuccinia psidii MF-1</name>
    <dbReference type="NCBI Taxonomy" id="1389203"/>
    <lineage>
        <taxon>Eukaryota</taxon>
        <taxon>Fungi</taxon>
        <taxon>Dikarya</taxon>
        <taxon>Basidiomycota</taxon>
        <taxon>Pucciniomycotina</taxon>
        <taxon>Pucciniomycetes</taxon>
        <taxon>Pucciniales</taxon>
        <taxon>Sphaerophragmiaceae</taxon>
        <taxon>Austropuccinia</taxon>
    </lineage>
</organism>
<sequence length="125" mass="13974">MKKEGHNKIKNHALVLQQRYDLETSNQSLALLETGWVEELSAFGAFLGKLSFRREATHSNGARMSCVTSAKFDSIQRHYNGILCLSSCLKRPRQHQLRTEISAASEVPSRQACLTIDNRGMGLLA</sequence>